<dbReference type="PANTHER" id="PTHR43877:SF1">
    <property type="entry name" value="ACETYLTRANSFERASE"/>
    <property type="match status" value="1"/>
</dbReference>
<keyword evidence="4" id="KW-0687">Ribonucleoprotein</keyword>
<organism evidence="4 5">
    <name type="scientific">Micromonospora auratinigra</name>
    <dbReference type="NCBI Taxonomy" id="261654"/>
    <lineage>
        <taxon>Bacteria</taxon>
        <taxon>Bacillati</taxon>
        <taxon>Actinomycetota</taxon>
        <taxon>Actinomycetes</taxon>
        <taxon>Micromonosporales</taxon>
        <taxon>Micromonosporaceae</taxon>
        <taxon>Micromonospora</taxon>
    </lineage>
</organism>
<dbReference type="Gene3D" id="3.40.630.30">
    <property type="match status" value="1"/>
</dbReference>
<dbReference type="SUPFAM" id="SSF55729">
    <property type="entry name" value="Acyl-CoA N-acyltransferases (Nat)"/>
    <property type="match status" value="1"/>
</dbReference>
<keyword evidence="4" id="KW-0689">Ribosomal protein</keyword>
<dbReference type="AlphaFoldDB" id="A0A1A9A1D4"/>
<feature type="domain" description="N-acetyltransferase" evidence="3">
    <location>
        <begin position="1"/>
        <end position="160"/>
    </location>
</feature>
<name>A0A1A9A1D4_9ACTN</name>
<dbReference type="GO" id="GO:0005840">
    <property type="term" value="C:ribosome"/>
    <property type="evidence" value="ECO:0007669"/>
    <property type="project" value="UniProtKB-KW"/>
</dbReference>
<keyword evidence="1" id="KW-0808">Transferase</keyword>
<dbReference type="InterPro" id="IPR050832">
    <property type="entry name" value="Bact_Acetyltransf"/>
</dbReference>
<dbReference type="Proteomes" id="UP000199385">
    <property type="component" value="Chromosome I"/>
</dbReference>
<dbReference type="Pfam" id="PF00583">
    <property type="entry name" value="Acetyltransf_1"/>
    <property type="match status" value="1"/>
</dbReference>
<keyword evidence="5" id="KW-1185">Reference proteome</keyword>
<dbReference type="OrthoDB" id="9803233at2"/>
<sequence>MNLRPFRSSDMEPLLELTIATFGPFYEDSFRSIVGDTIMSNQSGTWREDYREMWLGLHDPQNDKHVVVAEDGDTFLGFAAWQTNPDKRSGEIDIIGVAVDQRRHHVGRALCTHAFEAMKQAGIEVVSIGTGGDGFHDAARAFYDSLGMTPMPLVRYYMAL</sequence>
<dbReference type="InterPro" id="IPR016181">
    <property type="entry name" value="Acyl_CoA_acyltransferase"/>
</dbReference>
<dbReference type="PROSITE" id="PS51186">
    <property type="entry name" value="GNAT"/>
    <property type="match status" value="1"/>
</dbReference>
<evidence type="ECO:0000256" key="2">
    <source>
        <dbReference type="ARBA" id="ARBA00023315"/>
    </source>
</evidence>
<reference evidence="5" key="1">
    <citation type="submission" date="2016-06" db="EMBL/GenBank/DDBJ databases">
        <authorList>
            <person name="Varghese N."/>
            <person name="Submissions Spin"/>
        </authorList>
    </citation>
    <scope>NUCLEOTIDE SEQUENCE [LARGE SCALE GENOMIC DNA]</scope>
    <source>
        <strain evidence="5">DSM 44815</strain>
    </source>
</reference>
<protein>
    <submittedName>
        <fullName evidence="4">Ribosomal protein S18 acetylase RimI</fullName>
    </submittedName>
</protein>
<accession>A0A1A9A1D4</accession>
<dbReference type="CDD" id="cd04301">
    <property type="entry name" value="NAT_SF"/>
    <property type="match status" value="1"/>
</dbReference>
<dbReference type="GO" id="GO:0016747">
    <property type="term" value="F:acyltransferase activity, transferring groups other than amino-acyl groups"/>
    <property type="evidence" value="ECO:0007669"/>
    <property type="project" value="InterPro"/>
</dbReference>
<dbReference type="PANTHER" id="PTHR43877">
    <property type="entry name" value="AMINOALKYLPHOSPHONATE N-ACETYLTRANSFERASE-RELATED-RELATED"/>
    <property type="match status" value="1"/>
</dbReference>
<evidence type="ECO:0000259" key="3">
    <source>
        <dbReference type="PROSITE" id="PS51186"/>
    </source>
</evidence>
<proteinExistence type="predicted"/>
<evidence type="ECO:0000313" key="5">
    <source>
        <dbReference type="Proteomes" id="UP000199385"/>
    </source>
</evidence>
<keyword evidence="2" id="KW-0012">Acyltransferase</keyword>
<gene>
    <name evidence="4" type="ORF">GA0070611_4628</name>
</gene>
<dbReference type="PATRIC" id="fig|261654.4.peg.4694"/>
<evidence type="ECO:0000256" key="1">
    <source>
        <dbReference type="ARBA" id="ARBA00022679"/>
    </source>
</evidence>
<dbReference type="InterPro" id="IPR000182">
    <property type="entry name" value="GNAT_dom"/>
</dbReference>
<evidence type="ECO:0000313" key="4">
    <source>
        <dbReference type="EMBL" id="SBT50008.1"/>
    </source>
</evidence>
<dbReference type="EMBL" id="LT594323">
    <property type="protein sequence ID" value="SBT50008.1"/>
    <property type="molecule type" value="Genomic_DNA"/>
</dbReference>